<evidence type="ECO:0000313" key="1">
    <source>
        <dbReference type="EMBL" id="MBB4936921.1"/>
    </source>
</evidence>
<reference evidence="1 2" key="1">
    <citation type="submission" date="2020-08" db="EMBL/GenBank/DDBJ databases">
        <title>Sequencing the genomes of 1000 actinobacteria strains.</title>
        <authorList>
            <person name="Klenk H.-P."/>
        </authorList>
    </citation>
    <scope>NUCLEOTIDE SEQUENCE [LARGE SCALE GENOMIC DNA]</scope>
    <source>
        <strain evidence="1 2">DSM 43023</strain>
    </source>
</reference>
<name>A0A7W7RRL6_9ACTN</name>
<dbReference type="AlphaFoldDB" id="A0A7W7RRL6"/>
<organism evidence="1 2">
    <name type="scientific">Streptosporangium album</name>
    <dbReference type="NCBI Taxonomy" id="47479"/>
    <lineage>
        <taxon>Bacteria</taxon>
        <taxon>Bacillati</taxon>
        <taxon>Actinomycetota</taxon>
        <taxon>Actinomycetes</taxon>
        <taxon>Streptosporangiales</taxon>
        <taxon>Streptosporangiaceae</taxon>
        <taxon>Streptosporangium</taxon>
    </lineage>
</organism>
<keyword evidence="2" id="KW-1185">Reference proteome</keyword>
<gene>
    <name evidence="1" type="ORF">FHR32_001226</name>
</gene>
<comment type="caution">
    <text evidence="1">The sequence shown here is derived from an EMBL/GenBank/DDBJ whole genome shotgun (WGS) entry which is preliminary data.</text>
</comment>
<accession>A0A7W7RRL6</accession>
<proteinExistence type="predicted"/>
<evidence type="ECO:0000313" key="2">
    <source>
        <dbReference type="Proteomes" id="UP000534286"/>
    </source>
</evidence>
<protein>
    <submittedName>
        <fullName evidence="1">Uncharacterized protein</fullName>
    </submittedName>
</protein>
<dbReference type="Proteomes" id="UP000534286">
    <property type="component" value="Unassembled WGS sequence"/>
</dbReference>
<dbReference type="RefSeq" id="WP_281390839.1">
    <property type="nucleotide sequence ID" value="NZ_BAABEK010000009.1"/>
</dbReference>
<dbReference type="EMBL" id="JACHJU010000001">
    <property type="protein sequence ID" value="MBB4936921.1"/>
    <property type="molecule type" value="Genomic_DNA"/>
</dbReference>
<sequence length="43" mass="4149">MRGGLVEQGDALGGGVVLGLPALRLGDVLGVGGETAAVQYGQP</sequence>